<evidence type="ECO:0000256" key="1">
    <source>
        <dbReference type="RuleBase" id="RU363019"/>
    </source>
</evidence>
<keyword evidence="1" id="KW-0697">Rotamase</keyword>
<gene>
    <name evidence="3" type="ORF">CUNI_LOCUS18843</name>
</gene>
<dbReference type="InterPro" id="IPR029000">
    <property type="entry name" value="Cyclophilin-like_dom_sf"/>
</dbReference>
<evidence type="ECO:0000313" key="3">
    <source>
        <dbReference type="EMBL" id="CAG5133285.1"/>
    </source>
</evidence>
<dbReference type="Pfam" id="PF00160">
    <property type="entry name" value="Pro_isomerase"/>
    <property type="match status" value="1"/>
</dbReference>
<dbReference type="PANTHER" id="PTHR11071:SF547">
    <property type="entry name" value="PEPTIDYL-PROLYL CIS-TRANS ISOMERASE"/>
    <property type="match status" value="1"/>
</dbReference>
<dbReference type="Proteomes" id="UP000678393">
    <property type="component" value="Unassembled WGS sequence"/>
</dbReference>
<dbReference type="Gene3D" id="2.40.100.10">
    <property type="entry name" value="Cyclophilin-like"/>
    <property type="match status" value="1"/>
</dbReference>
<keyword evidence="4" id="KW-1185">Reference proteome</keyword>
<protein>
    <recommendedName>
        <fullName evidence="1">Peptidyl-prolyl cis-trans isomerase</fullName>
        <shortName evidence="1">PPIase</shortName>
        <ecNumber evidence="1">5.2.1.8</ecNumber>
    </recommendedName>
</protein>
<evidence type="ECO:0000259" key="2">
    <source>
        <dbReference type="PROSITE" id="PS50072"/>
    </source>
</evidence>
<dbReference type="PANTHER" id="PTHR11071">
    <property type="entry name" value="PEPTIDYL-PROLYL CIS-TRANS ISOMERASE"/>
    <property type="match status" value="1"/>
</dbReference>
<dbReference type="GO" id="GO:0005737">
    <property type="term" value="C:cytoplasm"/>
    <property type="evidence" value="ECO:0007669"/>
    <property type="project" value="TreeGrafter"/>
</dbReference>
<comment type="caution">
    <text evidence="3">The sequence shown here is derived from an EMBL/GenBank/DDBJ whole genome shotgun (WGS) entry which is preliminary data.</text>
</comment>
<dbReference type="GO" id="GO:0006457">
    <property type="term" value="P:protein folding"/>
    <property type="evidence" value="ECO:0007669"/>
    <property type="project" value="TreeGrafter"/>
</dbReference>
<dbReference type="OrthoDB" id="193499at2759"/>
<keyword evidence="1" id="KW-0413">Isomerase</keyword>
<evidence type="ECO:0000313" key="4">
    <source>
        <dbReference type="Proteomes" id="UP000678393"/>
    </source>
</evidence>
<dbReference type="AlphaFoldDB" id="A0A8S4A067"/>
<comment type="catalytic activity">
    <reaction evidence="1">
        <text>[protein]-peptidylproline (omega=180) = [protein]-peptidylproline (omega=0)</text>
        <dbReference type="Rhea" id="RHEA:16237"/>
        <dbReference type="Rhea" id="RHEA-COMP:10747"/>
        <dbReference type="Rhea" id="RHEA-COMP:10748"/>
        <dbReference type="ChEBI" id="CHEBI:83833"/>
        <dbReference type="ChEBI" id="CHEBI:83834"/>
        <dbReference type="EC" id="5.2.1.8"/>
    </reaction>
</comment>
<dbReference type="SUPFAM" id="SSF50891">
    <property type="entry name" value="Cyclophilin-like"/>
    <property type="match status" value="1"/>
</dbReference>
<dbReference type="PROSITE" id="PS50072">
    <property type="entry name" value="CSA_PPIASE_2"/>
    <property type="match status" value="1"/>
</dbReference>
<dbReference type="EMBL" id="CAJHNH020006068">
    <property type="protein sequence ID" value="CAG5133285.1"/>
    <property type="molecule type" value="Genomic_DNA"/>
</dbReference>
<proteinExistence type="inferred from homology"/>
<dbReference type="EC" id="5.2.1.8" evidence="1"/>
<organism evidence="3 4">
    <name type="scientific">Candidula unifasciata</name>
    <dbReference type="NCBI Taxonomy" id="100452"/>
    <lineage>
        <taxon>Eukaryota</taxon>
        <taxon>Metazoa</taxon>
        <taxon>Spiralia</taxon>
        <taxon>Lophotrochozoa</taxon>
        <taxon>Mollusca</taxon>
        <taxon>Gastropoda</taxon>
        <taxon>Heterobranchia</taxon>
        <taxon>Euthyneura</taxon>
        <taxon>Panpulmonata</taxon>
        <taxon>Eupulmonata</taxon>
        <taxon>Stylommatophora</taxon>
        <taxon>Helicina</taxon>
        <taxon>Helicoidea</taxon>
        <taxon>Geomitridae</taxon>
        <taxon>Candidula</taxon>
    </lineage>
</organism>
<sequence>VIVTEEVWFDFFIPDYNGTGQDFRERITIACFGKLTPITCLNFISLAVGYTKGKTYMGYKGTTVQKITRDFMIQLGDVKTKHASGIIFGTTFQDESFALSHSRAGWVGMANFGPDTNGSQFYILLRSAKWLDGKHVIFGKVIKGMDALQKLAEEETEATHKPLRDIVVENSGIVHISAPYKLTAAQLDTDGDIDIERH</sequence>
<name>A0A8S4A067_9EUPU</name>
<dbReference type="InterPro" id="IPR002130">
    <property type="entry name" value="Cyclophilin-type_PPIase_dom"/>
</dbReference>
<reference evidence="3" key="1">
    <citation type="submission" date="2021-04" db="EMBL/GenBank/DDBJ databases">
        <authorList>
            <consortium name="Molecular Ecology Group"/>
        </authorList>
    </citation>
    <scope>NUCLEOTIDE SEQUENCE</scope>
</reference>
<dbReference type="GO" id="GO:0016018">
    <property type="term" value="F:cyclosporin A binding"/>
    <property type="evidence" value="ECO:0007669"/>
    <property type="project" value="TreeGrafter"/>
</dbReference>
<dbReference type="CDD" id="cd00317">
    <property type="entry name" value="cyclophilin"/>
    <property type="match status" value="1"/>
</dbReference>
<feature type="non-terminal residue" evidence="3">
    <location>
        <position position="198"/>
    </location>
</feature>
<feature type="domain" description="PPIase cyclophilin-type" evidence="2">
    <location>
        <begin position="26"/>
        <end position="173"/>
    </location>
</feature>
<accession>A0A8S4A067</accession>
<comment type="similarity">
    <text evidence="1">Belongs to the cyclophilin-type PPIase family.</text>
</comment>
<comment type="function">
    <text evidence="1">PPIases accelerate the folding of proteins. It catalyzes the cis-trans isomerization of proline imidic peptide bonds in oligopeptides.</text>
</comment>
<dbReference type="GO" id="GO:0003755">
    <property type="term" value="F:peptidyl-prolyl cis-trans isomerase activity"/>
    <property type="evidence" value="ECO:0007669"/>
    <property type="project" value="UniProtKB-UniRule"/>
</dbReference>
<dbReference type="PRINTS" id="PR00153">
    <property type="entry name" value="CSAPPISMRASE"/>
</dbReference>